<keyword evidence="1" id="KW-1133">Transmembrane helix</keyword>
<feature type="transmembrane region" description="Helical" evidence="1">
    <location>
        <begin position="50"/>
        <end position="69"/>
    </location>
</feature>
<dbReference type="STRING" id="59750.AWC31_24430"/>
<organism evidence="2 3">
    <name type="scientific">Mycolicibacterium wolinskyi</name>
    <dbReference type="NCBI Taxonomy" id="59750"/>
    <lineage>
        <taxon>Bacteria</taxon>
        <taxon>Bacillati</taxon>
        <taxon>Actinomycetota</taxon>
        <taxon>Actinomycetes</taxon>
        <taxon>Mycobacteriales</taxon>
        <taxon>Mycobacteriaceae</taxon>
        <taxon>Mycolicibacterium</taxon>
    </lineage>
</organism>
<keyword evidence="1" id="KW-0812">Transmembrane</keyword>
<dbReference type="EMBL" id="LGTW01000004">
    <property type="protein sequence ID" value="KWX24581.1"/>
    <property type="molecule type" value="Genomic_DNA"/>
</dbReference>
<dbReference type="RefSeq" id="WP_067846140.1">
    <property type="nucleotide sequence ID" value="NZ_LGTW01000004.1"/>
</dbReference>
<protein>
    <submittedName>
        <fullName evidence="2">Uncharacterized protein</fullName>
    </submittedName>
</protein>
<feature type="transmembrane region" description="Helical" evidence="1">
    <location>
        <begin position="197"/>
        <end position="216"/>
    </location>
</feature>
<evidence type="ECO:0000313" key="3">
    <source>
        <dbReference type="Proteomes" id="UP000070612"/>
    </source>
</evidence>
<feature type="transmembrane region" description="Helical" evidence="1">
    <location>
        <begin position="329"/>
        <end position="348"/>
    </location>
</feature>
<feature type="transmembrane region" description="Helical" evidence="1">
    <location>
        <begin position="228"/>
        <end position="246"/>
    </location>
</feature>
<evidence type="ECO:0000313" key="2">
    <source>
        <dbReference type="EMBL" id="KWX24581.1"/>
    </source>
</evidence>
<gene>
    <name evidence="2" type="ORF">AFM11_07820</name>
</gene>
<name>A0A132PQH1_9MYCO</name>
<dbReference type="PATRIC" id="fig|59750.3.peg.5415"/>
<accession>A0A132PQH1</accession>
<comment type="caution">
    <text evidence="2">The sequence shown here is derived from an EMBL/GenBank/DDBJ whole genome shotgun (WGS) entry which is preliminary data.</text>
</comment>
<keyword evidence="1" id="KW-0472">Membrane</keyword>
<feature type="transmembrane region" description="Helical" evidence="1">
    <location>
        <begin position="290"/>
        <end position="309"/>
    </location>
</feature>
<feature type="transmembrane region" description="Helical" evidence="1">
    <location>
        <begin position="266"/>
        <end position="283"/>
    </location>
</feature>
<dbReference type="AlphaFoldDB" id="A0A132PQH1"/>
<reference evidence="2 3" key="1">
    <citation type="submission" date="2015-07" db="EMBL/GenBank/DDBJ databases">
        <title>A draft genome sequence of Mycobacterium wolinskyi.</title>
        <authorList>
            <person name="de Man T.J."/>
            <person name="Perry K.A."/>
            <person name="Coulliette A.D."/>
            <person name="Jensen B."/>
            <person name="Toney N.C."/>
            <person name="Limbago B.M."/>
            <person name="Noble-Wang J."/>
        </authorList>
    </citation>
    <scope>NUCLEOTIDE SEQUENCE [LARGE SCALE GENOMIC DNA]</scope>
    <source>
        <strain evidence="2 3">CDC_01</strain>
    </source>
</reference>
<evidence type="ECO:0000256" key="1">
    <source>
        <dbReference type="SAM" id="Phobius"/>
    </source>
</evidence>
<proteinExistence type="predicted"/>
<keyword evidence="3" id="KW-1185">Reference proteome</keyword>
<feature type="transmembrane region" description="Helical" evidence="1">
    <location>
        <begin position="12"/>
        <end position="30"/>
    </location>
</feature>
<feature type="transmembrane region" description="Helical" evidence="1">
    <location>
        <begin position="136"/>
        <end position="157"/>
    </location>
</feature>
<feature type="transmembrane region" description="Helical" evidence="1">
    <location>
        <begin position="164"/>
        <end position="185"/>
    </location>
</feature>
<dbReference type="Proteomes" id="UP000070612">
    <property type="component" value="Unassembled WGS sequence"/>
</dbReference>
<feature type="transmembrane region" description="Helical" evidence="1">
    <location>
        <begin position="90"/>
        <end position="116"/>
    </location>
</feature>
<sequence length="370" mass="38871">MTESSGKAPGKLPAFVMLAGTLISLSGLTWDIGWHSDVGPDSFFTLPHLFVYSGGAIAGLTSLAMVLRATAAQRNGQTPDPAVGGRAFKVLGVFAAPIGYLVGGIAAASFLLYGLWDEWWHGLYGFDVTIASPPHQGWLTSICVTMIGTAIVFAAAREHRWGRWGFMTAIAAFGSYASITSTALAEVNLGTTIDWFTVTWITIPLVCVLLGSQVIGRGGAAGTGLVTFLINLVMWSFAEWAVGWYAELQHLSLRDYVVLSFPIDMLLIPEMVCVFGVLVELLLRWKDATAWLLAGCGAAGAIAITWWISSGAQSEGIEGAGPGEHTTDVLLTCVAAGVLAALLGGATWRLGRALRASNTAPAPAAEVVAA</sequence>